<organism evidence="2 3">
    <name type="scientific">Tamaricihabitans halophyticus</name>
    <dbReference type="NCBI Taxonomy" id="1262583"/>
    <lineage>
        <taxon>Bacteria</taxon>
        <taxon>Bacillati</taxon>
        <taxon>Actinomycetota</taxon>
        <taxon>Actinomycetes</taxon>
        <taxon>Pseudonocardiales</taxon>
        <taxon>Pseudonocardiaceae</taxon>
        <taxon>Tamaricihabitans</taxon>
    </lineage>
</organism>
<accession>A0A4R2Q6H0</accession>
<evidence type="ECO:0000256" key="1">
    <source>
        <dbReference type="SAM" id="MobiDB-lite"/>
    </source>
</evidence>
<name>A0A4R2Q6H0_9PSEU</name>
<evidence type="ECO:0000313" key="2">
    <source>
        <dbReference type="EMBL" id="TCP43448.1"/>
    </source>
</evidence>
<dbReference type="RefSeq" id="WP_132880772.1">
    <property type="nucleotide sequence ID" value="NZ_SLXQ01000022.1"/>
</dbReference>
<dbReference type="OrthoDB" id="3628783at2"/>
<sequence length="104" mass="10896">MSRQFDPDEIAALATKIGKLKESFNQTGTDLGDGNPGGAYGNLRNAASADSTTQAFYQGVNTQMGAAARLVDAAAKALEQAAERMRNDEDEGVRTFGGGNPERA</sequence>
<dbReference type="Proteomes" id="UP000294911">
    <property type="component" value="Unassembled WGS sequence"/>
</dbReference>
<reference evidence="2 3" key="1">
    <citation type="submission" date="2019-03" db="EMBL/GenBank/DDBJ databases">
        <title>Genomic Encyclopedia of Type Strains, Phase IV (KMG-IV): sequencing the most valuable type-strain genomes for metagenomic binning, comparative biology and taxonomic classification.</title>
        <authorList>
            <person name="Goeker M."/>
        </authorList>
    </citation>
    <scope>NUCLEOTIDE SEQUENCE [LARGE SCALE GENOMIC DNA]</scope>
    <source>
        <strain evidence="2 3">DSM 45765</strain>
    </source>
</reference>
<evidence type="ECO:0008006" key="4">
    <source>
        <dbReference type="Google" id="ProtNLM"/>
    </source>
</evidence>
<keyword evidence="3" id="KW-1185">Reference proteome</keyword>
<dbReference type="AlphaFoldDB" id="A0A4R2Q6H0"/>
<proteinExistence type="predicted"/>
<feature type="compositionally biased region" description="Gly residues" evidence="1">
    <location>
        <begin position="95"/>
        <end position="104"/>
    </location>
</feature>
<evidence type="ECO:0000313" key="3">
    <source>
        <dbReference type="Proteomes" id="UP000294911"/>
    </source>
</evidence>
<dbReference type="EMBL" id="SLXQ01000022">
    <property type="protein sequence ID" value="TCP43448.1"/>
    <property type="molecule type" value="Genomic_DNA"/>
</dbReference>
<gene>
    <name evidence="2" type="ORF">EV191_12262</name>
</gene>
<feature type="region of interest" description="Disordered" evidence="1">
    <location>
        <begin position="83"/>
        <end position="104"/>
    </location>
</feature>
<protein>
    <recommendedName>
        <fullName evidence="4">Excreted virulence factor EspC (Type VII ESX diderm)</fullName>
    </recommendedName>
</protein>
<comment type="caution">
    <text evidence="2">The sequence shown here is derived from an EMBL/GenBank/DDBJ whole genome shotgun (WGS) entry which is preliminary data.</text>
</comment>